<sequence length="69" mass="7900">MEVQINSKEELIDFINRSDVSINDALKVAKQCFGVVPIVFKNEAGETTFSKADIIEKINNDKQKRVWIM</sequence>
<organism evidence="1">
    <name type="scientific">Flavobacterium sp. WC2409</name>
    <dbReference type="NCBI Taxonomy" id="3234139"/>
    <lineage>
        <taxon>Bacteria</taxon>
        <taxon>Pseudomonadati</taxon>
        <taxon>Bacteroidota</taxon>
        <taxon>Flavobacteriia</taxon>
        <taxon>Flavobacteriales</taxon>
        <taxon>Flavobacteriaceae</taxon>
        <taxon>Flavobacterium</taxon>
    </lineage>
</organism>
<dbReference type="AlphaFoldDB" id="A0AB39W6R1"/>
<protein>
    <submittedName>
        <fullName evidence="1">Uncharacterized protein</fullName>
    </submittedName>
</protein>
<dbReference type="RefSeq" id="WP_369753340.1">
    <property type="nucleotide sequence ID" value="NZ_CP165625.1"/>
</dbReference>
<accession>A0AB39W6R1</accession>
<dbReference type="EMBL" id="CP165625">
    <property type="protein sequence ID" value="XDU95967.1"/>
    <property type="molecule type" value="Genomic_DNA"/>
</dbReference>
<gene>
    <name evidence="1" type="ORF">AB3G34_02320</name>
</gene>
<name>A0AB39W6R1_9FLAO</name>
<evidence type="ECO:0000313" key="1">
    <source>
        <dbReference type="EMBL" id="XDU95967.1"/>
    </source>
</evidence>
<proteinExistence type="predicted"/>
<reference evidence="1" key="1">
    <citation type="submission" date="2024-07" db="EMBL/GenBank/DDBJ databases">
        <authorList>
            <person name="Biller S.J."/>
        </authorList>
    </citation>
    <scope>NUCLEOTIDE SEQUENCE</scope>
    <source>
        <strain evidence="1">WC2409</strain>
    </source>
</reference>